<protein>
    <submittedName>
        <fullName evidence="2">Ran-binding-domain-containing protein</fullName>
    </submittedName>
</protein>
<dbReference type="RefSeq" id="XP_028471124.1">
    <property type="nucleotide sequence ID" value="XM_028613339.1"/>
</dbReference>
<dbReference type="EMBL" id="ML119051">
    <property type="protein sequence ID" value="ROT43318.1"/>
    <property type="molecule type" value="Genomic_DNA"/>
</dbReference>
<dbReference type="AlphaFoldDB" id="A0A3N2Q9I3"/>
<gene>
    <name evidence="2" type="ORF">SODALDRAFT_348071</name>
</gene>
<evidence type="ECO:0000313" key="2">
    <source>
        <dbReference type="EMBL" id="ROT43318.1"/>
    </source>
</evidence>
<dbReference type="InterPro" id="IPR008812">
    <property type="entry name" value="Ran_GTP-bd-rel"/>
</dbReference>
<dbReference type="GO" id="GO:0005634">
    <property type="term" value="C:nucleus"/>
    <property type="evidence" value="ECO:0007669"/>
    <property type="project" value="TreeGrafter"/>
</dbReference>
<reference evidence="2 3" key="1">
    <citation type="journal article" date="2018" name="Mol. Ecol.">
        <title>The obligate alkalophilic soda-lake fungus Sodiomyces alkalinus has shifted to a protein diet.</title>
        <authorList>
            <person name="Grum-Grzhimaylo A.A."/>
            <person name="Falkoski D.L."/>
            <person name="van den Heuvel J."/>
            <person name="Valero-Jimenez C.A."/>
            <person name="Min B."/>
            <person name="Choi I.G."/>
            <person name="Lipzen A."/>
            <person name="Daum C.G."/>
            <person name="Aanen D.K."/>
            <person name="Tsang A."/>
            <person name="Henrissat B."/>
            <person name="Bilanenko E.N."/>
            <person name="de Vries R.P."/>
            <person name="van Kan J.A.L."/>
            <person name="Grigoriev I.V."/>
            <person name="Debets A.J.M."/>
        </authorList>
    </citation>
    <scope>NUCLEOTIDE SEQUENCE [LARGE SCALE GENOMIC DNA]</scope>
    <source>
        <strain evidence="2 3">F11</strain>
    </source>
</reference>
<evidence type="ECO:0000256" key="1">
    <source>
        <dbReference type="SAM" id="MobiDB-lite"/>
    </source>
</evidence>
<evidence type="ECO:0000313" key="3">
    <source>
        <dbReference type="Proteomes" id="UP000272025"/>
    </source>
</evidence>
<dbReference type="Proteomes" id="UP000272025">
    <property type="component" value="Unassembled WGS sequence"/>
</dbReference>
<dbReference type="PANTHER" id="PTHR31010">
    <property type="entry name" value="RAN-SPECIFIC GTPASE-ACTIVATING PROTEIN 30-RELATED"/>
    <property type="match status" value="1"/>
</dbReference>
<dbReference type="OrthoDB" id="512915at2759"/>
<dbReference type="GeneID" id="39581817"/>
<keyword evidence="3" id="KW-1185">Reference proteome</keyword>
<dbReference type="GO" id="GO:0030695">
    <property type="term" value="F:GTPase regulator activity"/>
    <property type="evidence" value="ECO:0007669"/>
    <property type="project" value="TreeGrafter"/>
</dbReference>
<dbReference type="Pfam" id="PF05508">
    <property type="entry name" value="Ran-binding"/>
    <property type="match status" value="1"/>
</dbReference>
<feature type="region of interest" description="Disordered" evidence="1">
    <location>
        <begin position="289"/>
        <end position="310"/>
    </location>
</feature>
<dbReference type="GO" id="GO:0005737">
    <property type="term" value="C:cytoplasm"/>
    <property type="evidence" value="ECO:0007669"/>
    <property type="project" value="TreeGrafter"/>
</dbReference>
<feature type="region of interest" description="Disordered" evidence="1">
    <location>
        <begin position="217"/>
        <end position="253"/>
    </location>
</feature>
<organism evidence="2 3">
    <name type="scientific">Sodiomyces alkalinus (strain CBS 110278 / VKM F-3762 / F11)</name>
    <name type="common">Alkaliphilic filamentous fungus</name>
    <dbReference type="NCBI Taxonomy" id="1314773"/>
    <lineage>
        <taxon>Eukaryota</taxon>
        <taxon>Fungi</taxon>
        <taxon>Dikarya</taxon>
        <taxon>Ascomycota</taxon>
        <taxon>Pezizomycotina</taxon>
        <taxon>Sordariomycetes</taxon>
        <taxon>Hypocreomycetidae</taxon>
        <taxon>Glomerellales</taxon>
        <taxon>Plectosphaerellaceae</taxon>
        <taxon>Sodiomyces</taxon>
    </lineage>
</organism>
<sequence>MDALLSHLGYQALNMAMRSGIALTSTYAVSQCSRLLRKVDDKSILDELEGLQRQLNSKIKVLSPAIDLIELKSGRGNAFLESALPLTRSLHRDINLLGRELEEVASAVEDAHQGTSRARTTEAQRDQLGRIISDIKDLLGRIDREIPLLHMAITASGENLASSLSPGVSPSRLMQASAFLFFGDTLYASDPERPVQIGPAFTLSLYMLFLGHADHQPSSVSQPDADGRFPGTGSPGSPLRSSQNGCSARPYGVEEGTRRPLWKEVIHKARVRLCRVPYSYVFDGSRGYRPKLSSDTPGRSSVDPAAGGPEQYGYHIEIIEDLDDGRVHDEEDERASPYDDMVRAGLRESIPVHQISKVFYADTGRILNIGNNAEGEHNPVLLLKRDVDAKPPMEMRQQMATCEDVFEGEDREPGDEQREINWQLQQDCLEAGVSGVTDVPRTPSESGSWGLPSDLDPEWIALEVFEEDEISEDGEDVADGDRDFPEVLEGIPDRSGAEQEVVGGTTEQPPAANDRISTVRVSVDTTLTQRIKNISLLQSSPVNSIHKAESHARASVSHSMEKTHATVAVARSPFGAVTTSLSLLEMLIRLTSLQEFQQASHLTIHDHVLNFFLEETSTTGLRGEERWKARKEAKRRVGFDPYADSPTK</sequence>
<accession>A0A3N2Q9I3</accession>
<name>A0A3N2Q9I3_SODAK</name>
<proteinExistence type="predicted"/>
<dbReference type="PANTHER" id="PTHR31010:SF2">
    <property type="entry name" value="RAN-SPECIFIC GTPASE-ACTIVATING PROTEIN 30"/>
    <property type="match status" value="1"/>
</dbReference>